<comment type="similarity">
    <text evidence="6">Belongs to the class I-like SAM-binding methyltransferase superfamily. C5-methyltransferase family.</text>
</comment>
<keyword evidence="2 6" id="KW-0489">Methyltransferase</keyword>
<dbReference type="InterPro" id="IPR029063">
    <property type="entry name" value="SAM-dependent_MTases_sf"/>
</dbReference>
<evidence type="ECO:0000256" key="3">
    <source>
        <dbReference type="ARBA" id="ARBA00022679"/>
    </source>
</evidence>
<evidence type="ECO:0000313" key="8">
    <source>
        <dbReference type="Proteomes" id="UP000049855"/>
    </source>
</evidence>
<dbReference type="InterPro" id="IPR001525">
    <property type="entry name" value="C5_MeTfrase"/>
</dbReference>
<evidence type="ECO:0000256" key="6">
    <source>
        <dbReference type="PROSITE-ProRule" id="PRU01016"/>
    </source>
</evidence>
<organism evidence="7 8">
    <name type="scientific">Sporomusa ovata</name>
    <dbReference type="NCBI Taxonomy" id="2378"/>
    <lineage>
        <taxon>Bacteria</taxon>
        <taxon>Bacillati</taxon>
        <taxon>Bacillota</taxon>
        <taxon>Negativicutes</taxon>
        <taxon>Selenomonadales</taxon>
        <taxon>Sporomusaceae</taxon>
        <taxon>Sporomusa</taxon>
    </lineage>
</organism>
<dbReference type="PROSITE" id="PS00094">
    <property type="entry name" value="C5_MTASE_1"/>
    <property type="match status" value="1"/>
</dbReference>
<evidence type="ECO:0000256" key="5">
    <source>
        <dbReference type="ARBA" id="ARBA00022747"/>
    </source>
</evidence>
<sequence length="233" mass="26321">MAAQWAGMETVAFCEIDPFCQRVLHKHWPEVPIFPDIRLLTKEVLERAGISGIDIVAGGYPCQPYSLTGERRGEEDDRALWSYMFDIVSELRSPWVVGENVIGHVSLGLDSVLSDLESIGYTAQPFIIPACSVGARHQRYRVFTVAHNDSQRMERGIKQQILWQPDISVRQISKSFQDAERRFDSHKSRLCRSLHGIPGGVDRVRSLGNTVMPQQIYPVLAAITEIERLLDCS</sequence>
<keyword evidence="4 6" id="KW-0949">S-adenosyl-L-methionine</keyword>
<protein>
    <recommendedName>
        <fullName evidence="1">DNA (cytosine-5-)-methyltransferase</fullName>
        <ecNumber evidence="1">2.1.1.37</ecNumber>
    </recommendedName>
</protein>
<accession>A0A0U1L372</accession>
<evidence type="ECO:0000256" key="1">
    <source>
        <dbReference type="ARBA" id="ARBA00011975"/>
    </source>
</evidence>
<dbReference type="GO" id="GO:0032259">
    <property type="term" value="P:methylation"/>
    <property type="evidence" value="ECO:0007669"/>
    <property type="project" value="UniProtKB-KW"/>
</dbReference>
<evidence type="ECO:0000256" key="2">
    <source>
        <dbReference type="ARBA" id="ARBA00022603"/>
    </source>
</evidence>
<dbReference type="AlphaFoldDB" id="A0A0U1L372"/>
<dbReference type="Proteomes" id="UP000049855">
    <property type="component" value="Unassembled WGS sequence"/>
</dbReference>
<evidence type="ECO:0000256" key="4">
    <source>
        <dbReference type="ARBA" id="ARBA00022691"/>
    </source>
</evidence>
<keyword evidence="5" id="KW-0680">Restriction system</keyword>
<dbReference type="EMBL" id="CTRP01000014">
    <property type="protein sequence ID" value="CQR74142.1"/>
    <property type="molecule type" value="Genomic_DNA"/>
</dbReference>
<gene>
    <name evidence="7" type="ORF">SpAn4DRAFT_0604</name>
</gene>
<dbReference type="GO" id="GO:0009307">
    <property type="term" value="P:DNA restriction-modification system"/>
    <property type="evidence" value="ECO:0007669"/>
    <property type="project" value="UniProtKB-KW"/>
</dbReference>
<proteinExistence type="inferred from homology"/>
<dbReference type="InterPro" id="IPR018117">
    <property type="entry name" value="C5_DNA_meth_AS"/>
</dbReference>
<dbReference type="Gene3D" id="3.40.50.150">
    <property type="entry name" value="Vaccinia Virus protein VP39"/>
    <property type="match status" value="1"/>
</dbReference>
<dbReference type="InterPro" id="IPR050750">
    <property type="entry name" value="C5-MTase"/>
</dbReference>
<keyword evidence="3 6" id="KW-0808">Transferase</keyword>
<name>A0A0U1L372_9FIRM</name>
<dbReference type="EC" id="2.1.1.37" evidence="1"/>
<dbReference type="GO" id="GO:0003886">
    <property type="term" value="F:DNA (cytosine-5-)-methyltransferase activity"/>
    <property type="evidence" value="ECO:0007669"/>
    <property type="project" value="UniProtKB-EC"/>
</dbReference>
<reference evidence="8" key="1">
    <citation type="submission" date="2015-03" db="EMBL/GenBank/DDBJ databases">
        <authorList>
            <person name="Nijsse Bart"/>
        </authorList>
    </citation>
    <scope>NUCLEOTIDE SEQUENCE [LARGE SCALE GENOMIC DNA]</scope>
</reference>
<feature type="active site" evidence="6">
    <location>
        <position position="62"/>
    </location>
</feature>
<dbReference type="PANTHER" id="PTHR46098:SF1">
    <property type="entry name" value="TRNA (CYTOSINE(38)-C(5))-METHYLTRANSFERASE"/>
    <property type="match status" value="1"/>
</dbReference>
<evidence type="ECO:0000313" key="7">
    <source>
        <dbReference type="EMBL" id="CQR74142.1"/>
    </source>
</evidence>
<dbReference type="Pfam" id="PF00145">
    <property type="entry name" value="DNA_methylase"/>
    <property type="match status" value="1"/>
</dbReference>
<dbReference type="PROSITE" id="PS51679">
    <property type="entry name" value="SAM_MT_C5"/>
    <property type="match status" value="1"/>
</dbReference>
<keyword evidence="8" id="KW-1185">Reference proteome</keyword>
<dbReference type="PANTHER" id="PTHR46098">
    <property type="entry name" value="TRNA (CYTOSINE(38)-C(5))-METHYLTRANSFERASE"/>
    <property type="match status" value="1"/>
</dbReference>
<dbReference type="SUPFAM" id="SSF53335">
    <property type="entry name" value="S-adenosyl-L-methionine-dependent methyltransferases"/>
    <property type="match status" value="1"/>
</dbReference>